<feature type="transmembrane region" description="Helical" evidence="10">
    <location>
        <begin position="143"/>
        <end position="167"/>
    </location>
</feature>
<feature type="domain" description="Signal transduction histidine kinase subgroup 3 dimerisation and phosphoacceptor" evidence="11">
    <location>
        <begin position="201"/>
        <end position="268"/>
    </location>
</feature>
<keyword evidence="10" id="KW-1133">Transmembrane helix</keyword>
<dbReference type="InterPro" id="IPR050482">
    <property type="entry name" value="Sensor_HK_TwoCompSys"/>
</dbReference>
<evidence type="ECO:0000256" key="1">
    <source>
        <dbReference type="ARBA" id="ARBA00000085"/>
    </source>
</evidence>
<keyword evidence="10" id="KW-0472">Membrane</keyword>
<sequence>MSDIASRDLRQAVSGNRGMLRVANLTARAVGFVLVGVFTFAAHGPGTADVAVQIAVFTVTAVLMVVWALADRPATSGGRYAFLLPYVLGAITVMCGVASATPGGGNFIVLSVIAALSAGSGTSLAAGWIVVGLGVAAIEAAGLALGATAWVTVEYPGYLLVALLMGFNRRTHRVRADQSAALLAKSERLREEQAAVAALEERARIAREIHDVLAHSLGALGVHIQLTRAVLTDRNDVAQAVERLDQAHRMAADGLSETRRAVQALRGETLPLPEGLERLSADHRLRHDARVTFEVKGVPRPLPPDAGLALARIAQEALVNTAKHAPNQPVEMRLDYADADTSLVVVNPLGGDGDREGGLATANAGYGLTGMRERLLLLDGTLSAGRNGNDWVVMAKVPR</sequence>
<name>A0A543CQ72_9ACTN</name>
<dbReference type="GO" id="GO:0000155">
    <property type="term" value="F:phosphorelay sensor kinase activity"/>
    <property type="evidence" value="ECO:0007669"/>
    <property type="project" value="InterPro"/>
</dbReference>
<keyword evidence="8" id="KW-0902">Two-component regulatory system</keyword>
<dbReference type="GO" id="GO:0005524">
    <property type="term" value="F:ATP binding"/>
    <property type="evidence" value="ECO:0007669"/>
    <property type="project" value="UniProtKB-KW"/>
</dbReference>
<dbReference type="Gene3D" id="1.20.5.1930">
    <property type="match status" value="1"/>
</dbReference>
<feature type="coiled-coil region" evidence="9">
    <location>
        <begin position="182"/>
        <end position="209"/>
    </location>
</feature>
<keyword evidence="9" id="KW-0175">Coiled coil</keyword>
<evidence type="ECO:0000256" key="7">
    <source>
        <dbReference type="ARBA" id="ARBA00022840"/>
    </source>
</evidence>
<comment type="catalytic activity">
    <reaction evidence="1">
        <text>ATP + protein L-histidine = ADP + protein N-phospho-L-histidine.</text>
        <dbReference type="EC" id="2.7.13.3"/>
    </reaction>
</comment>
<dbReference type="CDD" id="cd16917">
    <property type="entry name" value="HATPase_UhpB-NarQ-NarX-like"/>
    <property type="match status" value="1"/>
</dbReference>
<evidence type="ECO:0000313" key="12">
    <source>
        <dbReference type="EMBL" id="TQL99251.1"/>
    </source>
</evidence>
<feature type="transmembrane region" description="Helical" evidence="10">
    <location>
        <begin position="50"/>
        <end position="70"/>
    </location>
</feature>
<dbReference type="AlphaFoldDB" id="A0A543CQ72"/>
<dbReference type="Gene3D" id="3.30.565.10">
    <property type="entry name" value="Histidine kinase-like ATPase, C-terminal domain"/>
    <property type="match status" value="1"/>
</dbReference>
<evidence type="ECO:0000313" key="13">
    <source>
        <dbReference type="Proteomes" id="UP000316096"/>
    </source>
</evidence>
<evidence type="ECO:0000256" key="6">
    <source>
        <dbReference type="ARBA" id="ARBA00022777"/>
    </source>
</evidence>
<dbReference type="PANTHER" id="PTHR24421:SF10">
    <property type="entry name" value="NITRATE_NITRITE SENSOR PROTEIN NARQ"/>
    <property type="match status" value="1"/>
</dbReference>
<dbReference type="GO" id="GO:0016020">
    <property type="term" value="C:membrane"/>
    <property type="evidence" value="ECO:0007669"/>
    <property type="project" value="InterPro"/>
</dbReference>
<dbReference type="InterPro" id="IPR036890">
    <property type="entry name" value="HATPase_C_sf"/>
</dbReference>
<dbReference type="Proteomes" id="UP000316096">
    <property type="component" value="Unassembled WGS sequence"/>
</dbReference>
<feature type="transmembrane region" description="Helical" evidence="10">
    <location>
        <begin position="107"/>
        <end position="131"/>
    </location>
</feature>
<evidence type="ECO:0000256" key="3">
    <source>
        <dbReference type="ARBA" id="ARBA00022553"/>
    </source>
</evidence>
<dbReference type="GO" id="GO:0046983">
    <property type="term" value="F:protein dimerization activity"/>
    <property type="evidence" value="ECO:0007669"/>
    <property type="project" value="InterPro"/>
</dbReference>
<proteinExistence type="predicted"/>
<evidence type="ECO:0000256" key="5">
    <source>
        <dbReference type="ARBA" id="ARBA00022741"/>
    </source>
</evidence>
<keyword evidence="3" id="KW-0597">Phosphoprotein</keyword>
<feature type="transmembrane region" description="Helical" evidence="10">
    <location>
        <begin position="82"/>
        <end position="101"/>
    </location>
</feature>
<evidence type="ECO:0000256" key="8">
    <source>
        <dbReference type="ARBA" id="ARBA00023012"/>
    </source>
</evidence>
<keyword evidence="7" id="KW-0067">ATP-binding</keyword>
<keyword evidence="4" id="KW-0808">Transferase</keyword>
<keyword evidence="5" id="KW-0547">Nucleotide-binding</keyword>
<gene>
    <name evidence="12" type="ORF">FB559_4908</name>
</gene>
<organism evidence="12 13">
    <name type="scientific">Actinoallomurus bryophytorum</name>
    <dbReference type="NCBI Taxonomy" id="1490222"/>
    <lineage>
        <taxon>Bacteria</taxon>
        <taxon>Bacillati</taxon>
        <taxon>Actinomycetota</taxon>
        <taxon>Actinomycetes</taxon>
        <taxon>Streptosporangiales</taxon>
        <taxon>Thermomonosporaceae</taxon>
        <taxon>Actinoallomurus</taxon>
    </lineage>
</organism>
<evidence type="ECO:0000259" key="11">
    <source>
        <dbReference type="Pfam" id="PF07730"/>
    </source>
</evidence>
<keyword evidence="6 12" id="KW-0418">Kinase</keyword>
<dbReference type="EMBL" id="VFOZ01000001">
    <property type="protein sequence ID" value="TQL99251.1"/>
    <property type="molecule type" value="Genomic_DNA"/>
</dbReference>
<evidence type="ECO:0000256" key="9">
    <source>
        <dbReference type="SAM" id="Coils"/>
    </source>
</evidence>
<keyword evidence="10" id="KW-0812">Transmembrane</keyword>
<dbReference type="PANTHER" id="PTHR24421">
    <property type="entry name" value="NITRATE/NITRITE SENSOR PROTEIN NARX-RELATED"/>
    <property type="match status" value="1"/>
</dbReference>
<dbReference type="InterPro" id="IPR011712">
    <property type="entry name" value="Sig_transdc_His_kin_sub3_dim/P"/>
</dbReference>
<reference evidence="12 13" key="1">
    <citation type="submission" date="2019-06" db="EMBL/GenBank/DDBJ databases">
        <title>Sequencing the genomes of 1000 actinobacteria strains.</title>
        <authorList>
            <person name="Klenk H.-P."/>
        </authorList>
    </citation>
    <scope>NUCLEOTIDE SEQUENCE [LARGE SCALE GENOMIC DNA]</scope>
    <source>
        <strain evidence="12 13">DSM 102200</strain>
    </source>
</reference>
<evidence type="ECO:0000256" key="4">
    <source>
        <dbReference type="ARBA" id="ARBA00022679"/>
    </source>
</evidence>
<dbReference type="EC" id="2.7.13.3" evidence="2"/>
<evidence type="ECO:0000256" key="10">
    <source>
        <dbReference type="SAM" id="Phobius"/>
    </source>
</evidence>
<keyword evidence="13" id="KW-1185">Reference proteome</keyword>
<dbReference type="Pfam" id="PF07730">
    <property type="entry name" value="HisKA_3"/>
    <property type="match status" value="1"/>
</dbReference>
<dbReference type="RefSeq" id="WP_185792373.1">
    <property type="nucleotide sequence ID" value="NZ_VFOZ01000001.1"/>
</dbReference>
<evidence type="ECO:0000256" key="2">
    <source>
        <dbReference type="ARBA" id="ARBA00012438"/>
    </source>
</evidence>
<feature type="transmembrane region" description="Helical" evidence="10">
    <location>
        <begin position="25"/>
        <end position="44"/>
    </location>
</feature>
<comment type="caution">
    <text evidence="12">The sequence shown here is derived from an EMBL/GenBank/DDBJ whole genome shotgun (WGS) entry which is preliminary data.</text>
</comment>
<protein>
    <recommendedName>
        <fullName evidence="2">histidine kinase</fullName>
        <ecNumber evidence="2">2.7.13.3</ecNumber>
    </recommendedName>
</protein>
<accession>A0A543CQ72</accession>